<dbReference type="AlphaFoldDB" id="A0A8J5T1J2"/>
<feature type="compositionally biased region" description="Basic and acidic residues" evidence="1">
    <location>
        <begin position="162"/>
        <end position="172"/>
    </location>
</feature>
<proteinExistence type="predicted"/>
<keyword evidence="3" id="KW-1185">Reference proteome</keyword>
<name>A0A8J5T1J2_ZIZPA</name>
<organism evidence="2 3">
    <name type="scientific">Zizania palustris</name>
    <name type="common">Northern wild rice</name>
    <dbReference type="NCBI Taxonomy" id="103762"/>
    <lineage>
        <taxon>Eukaryota</taxon>
        <taxon>Viridiplantae</taxon>
        <taxon>Streptophyta</taxon>
        <taxon>Embryophyta</taxon>
        <taxon>Tracheophyta</taxon>
        <taxon>Spermatophyta</taxon>
        <taxon>Magnoliopsida</taxon>
        <taxon>Liliopsida</taxon>
        <taxon>Poales</taxon>
        <taxon>Poaceae</taxon>
        <taxon>BOP clade</taxon>
        <taxon>Oryzoideae</taxon>
        <taxon>Oryzeae</taxon>
        <taxon>Zizaniinae</taxon>
        <taxon>Zizania</taxon>
    </lineage>
</organism>
<feature type="region of interest" description="Disordered" evidence="1">
    <location>
        <begin position="135"/>
        <end position="172"/>
    </location>
</feature>
<feature type="compositionally biased region" description="Polar residues" evidence="1">
    <location>
        <begin position="135"/>
        <end position="145"/>
    </location>
</feature>
<accession>A0A8J5T1J2</accession>
<feature type="compositionally biased region" description="Pro residues" evidence="1">
    <location>
        <begin position="19"/>
        <end position="29"/>
    </location>
</feature>
<evidence type="ECO:0000313" key="2">
    <source>
        <dbReference type="EMBL" id="KAG8078462.1"/>
    </source>
</evidence>
<reference evidence="2" key="1">
    <citation type="journal article" date="2021" name="bioRxiv">
        <title>Whole Genome Assembly and Annotation of Northern Wild Rice, Zizania palustris L., Supports a Whole Genome Duplication in the Zizania Genus.</title>
        <authorList>
            <person name="Haas M."/>
            <person name="Kono T."/>
            <person name="Macchietto M."/>
            <person name="Millas R."/>
            <person name="McGilp L."/>
            <person name="Shao M."/>
            <person name="Duquette J."/>
            <person name="Hirsch C.N."/>
            <person name="Kimball J."/>
        </authorList>
    </citation>
    <scope>NUCLEOTIDE SEQUENCE</scope>
    <source>
        <tissue evidence="2">Fresh leaf tissue</tissue>
    </source>
</reference>
<reference evidence="2" key="2">
    <citation type="submission" date="2021-02" db="EMBL/GenBank/DDBJ databases">
        <authorList>
            <person name="Kimball J.A."/>
            <person name="Haas M.W."/>
            <person name="Macchietto M."/>
            <person name="Kono T."/>
            <person name="Duquette J."/>
            <person name="Shao M."/>
        </authorList>
    </citation>
    <scope>NUCLEOTIDE SEQUENCE</scope>
    <source>
        <tissue evidence="2">Fresh leaf tissue</tissue>
    </source>
</reference>
<dbReference type="Proteomes" id="UP000729402">
    <property type="component" value="Unassembled WGS sequence"/>
</dbReference>
<evidence type="ECO:0000256" key="1">
    <source>
        <dbReference type="SAM" id="MobiDB-lite"/>
    </source>
</evidence>
<comment type="caution">
    <text evidence="2">The sequence shown here is derived from an EMBL/GenBank/DDBJ whole genome shotgun (WGS) entry which is preliminary data.</text>
</comment>
<feature type="region of interest" description="Disordered" evidence="1">
    <location>
        <begin position="1"/>
        <end position="83"/>
    </location>
</feature>
<sequence>MIQQLAQQNSGFDMSMFQPLPPPPPPLSPTSPESFRTPGQDGASGANVDEAGGSGGAHDPNVGDHGRRHVAAASSSSSSPHCRMVDAGADACGRVLEWETGLPTAGEMTPISHQLVPPALAAAFRIDLSGVVLPSSSVDSPTSHLSFRVDDADGDDEGEWEGLGRRGAGGER</sequence>
<dbReference type="EMBL" id="JAAALK010000282">
    <property type="protein sequence ID" value="KAG8078462.1"/>
    <property type="molecule type" value="Genomic_DNA"/>
</dbReference>
<protein>
    <submittedName>
        <fullName evidence="2">Uncharacterized protein</fullName>
    </submittedName>
</protein>
<gene>
    <name evidence="2" type="ORF">GUJ93_ZPchr0007g3832</name>
</gene>
<feature type="compositionally biased region" description="Polar residues" evidence="1">
    <location>
        <begin position="1"/>
        <end position="12"/>
    </location>
</feature>
<evidence type="ECO:0000313" key="3">
    <source>
        <dbReference type="Proteomes" id="UP000729402"/>
    </source>
</evidence>
<dbReference type="OrthoDB" id="60033at2759"/>